<feature type="domain" description="DUF7344" evidence="2">
    <location>
        <begin position="19"/>
        <end position="92"/>
    </location>
</feature>
<sequence>MDYGLGTTNGDDSPLASLFSALAREPRRHLLGVLYEHDSASLSLTDCATRIASREAGLPRPNVSDDTVEQTLVSLYHVHLPVLADAGLIEYDIADAGDHSDIALTSHRAYRDSAIIDVIESSETARDSSLDALFDALSDPRRRRVLACLNHSFQAIHLETLARDVVRKELIEAETAAEAKTEVETEAEAETETEPDGDTDTILKHLRHTHIPSLSEAGLIDFDPETETAAYNGHPNLCVSWLHSVLNQDFRTHLSTDPPVTDWPLTIDLPTSSTVQVIDGRDGIVAYSQSLLERAEEELFSVFTSPRLLESGCFARVMDASRRGVDVYLGTTDPVVRELVRENAPAISLWEPTDEWLTLSVQDETVGRLLFADRESLVFGTLREQRDDHRYAETALVGDRPAAEQLLGPHLDRIDQKVQDLESAS</sequence>
<dbReference type="Gene3D" id="1.10.10.10">
    <property type="entry name" value="Winged helix-like DNA-binding domain superfamily/Winged helix DNA-binding domain"/>
    <property type="match status" value="2"/>
</dbReference>
<dbReference type="InterPro" id="IPR055768">
    <property type="entry name" value="DUF7344"/>
</dbReference>
<dbReference type="AlphaFoldDB" id="M0A6B4"/>
<name>M0A6B4_9EURY</name>
<dbReference type="InterPro" id="IPR036388">
    <property type="entry name" value="WH-like_DNA-bd_sf"/>
</dbReference>
<feature type="domain" description="DUF7344" evidence="2">
    <location>
        <begin position="134"/>
        <end position="228"/>
    </location>
</feature>
<dbReference type="OrthoDB" id="194397at2157"/>
<evidence type="ECO:0000259" key="2">
    <source>
        <dbReference type="Pfam" id="PF24035"/>
    </source>
</evidence>
<evidence type="ECO:0000256" key="1">
    <source>
        <dbReference type="SAM" id="MobiDB-lite"/>
    </source>
</evidence>
<evidence type="ECO:0000313" key="3">
    <source>
        <dbReference type="EMBL" id="ELY93896.1"/>
    </source>
</evidence>
<organism evidence="3 4">
    <name type="scientific">Natrialba hulunbeirensis JCM 10989</name>
    <dbReference type="NCBI Taxonomy" id="1227493"/>
    <lineage>
        <taxon>Archaea</taxon>
        <taxon>Methanobacteriati</taxon>
        <taxon>Methanobacteriota</taxon>
        <taxon>Stenosarchaea group</taxon>
        <taxon>Halobacteria</taxon>
        <taxon>Halobacteriales</taxon>
        <taxon>Natrialbaceae</taxon>
        <taxon>Natrialba</taxon>
    </lineage>
</organism>
<dbReference type="STRING" id="1227493.C483_04434"/>
<dbReference type="PATRIC" id="fig|1227493.4.peg.851"/>
<dbReference type="Pfam" id="PF24035">
    <property type="entry name" value="DUF7344"/>
    <property type="match status" value="2"/>
</dbReference>
<evidence type="ECO:0000313" key="4">
    <source>
        <dbReference type="Proteomes" id="UP000011519"/>
    </source>
</evidence>
<keyword evidence="4" id="KW-1185">Reference proteome</keyword>
<gene>
    <name evidence="3" type="ORF">C483_04434</name>
</gene>
<dbReference type="EMBL" id="AOIM01000013">
    <property type="protein sequence ID" value="ELY93896.1"/>
    <property type="molecule type" value="Genomic_DNA"/>
</dbReference>
<dbReference type="Proteomes" id="UP000011519">
    <property type="component" value="Unassembled WGS sequence"/>
</dbReference>
<accession>M0A6B4</accession>
<feature type="compositionally biased region" description="Acidic residues" evidence="1">
    <location>
        <begin position="184"/>
        <end position="199"/>
    </location>
</feature>
<proteinExistence type="predicted"/>
<feature type="region of interest" description="Disordered" evidence="1">
    <location>
        <begin position="175"/>
        <end position="200"/>
    </location>
</feature>
<reference evidence="3 4" key="1">
    <citation type="journal article" date="2014" name="PLoS Genet.">
        <title>Phylogenetically driven sequencing of extremely halophilic archaea reveals strategies for static and dynamic osmo-response.</title>
        <authorList>
            <person name="Becker E.A."/>
            <person name="Seitzer P.M."/>
            <person name="Tritt A."/>
            <person name="Larsen D."/>
            <person name="Krusor M."/>
            <person name="Yao A.I."/>
            <person name="Wu D."/>
            <person name="Madern D."/>
            <person name="Eisen J.A."/>
            <person name="Darling A.E."/>
            <person name="Facciotti M.T."/>
        </authorList>
    </citation>
    <scope>NUCLEOTIDE SEQUENCE [LARGE SCALE GENOMIC DNA]</scope>
    <source>
        <strain evidence="3 4">JCM 10989</strain>
    </source>
</reference>
<protein>
    <recommendedName>
        <fullName evidence="2">DUF7344 domain-containing protein</fullName>
    </recommendedName>
</protein>
<comment type="caution">
    <text evidence="3">The sequence shown here is derived from an EMBL/GenBank/DDBJ whole genome shotgun (WGS) entry which is preliminary data.</text>
</comment>
<dbReference type="RefSeq" id="WP_006652134.1">
    <property type="nucleotide sequence ID" value="NZ_AOIM01000013.1"/>
</dbReference>